<organism evidence="3 4">
    <name type="scientific">Athelia psychrophila</name>
    <dbReference type="NCBI Taxonomy" id="1759441"/>
    <lineage>
        <taxon>Eukaryota</taxon>
        <taxon>Fungi</taxon>
        <taxon>Dikarya</taxon>
        <taxon>Basidiomycota</taxon>
        <taxon>Agaricomycotina</taxon>
        <taxon>Agaricomycetes</taxon>
        <taxon>Agaricomycetidae</taxon>
        <taxon>Atheliales</taxon>
        <taxon>Atheliaceae</taxon>
        <taxon>Athelia</taxon>
    </lineage>
</organism>
<keyword evidence="4" id="KW-1185">Reference proteome</keyword>
<dbReference type="PANTHER" id="PTHR45982:SF3">
    <property type="entry name" value="F-BOX PROTEIN POF9"/>
    <property type="match status" value="1"/>
</dbReference>
<dbReference type="Gene3D" id="2.130.10.30">
    <property type="entry name" value="Regulator of chromosome condensation 1/beta-lactamase-inhibitor protein II"/>
    <property type="match status" value="2"/>
</dbReference>
<dbReference type="SUPFAM" id="SSF50985">
    <property type="entry name" value="RCC1/BLIP-II"/>
    <property type="match status" value="2"/>
</dbReference>
<dbReference type="OrthoDB" id="61110at2759"/>
<accession>A0A165YT80</accession>
<feature type="repeat" description="RCC1" evidence="1">
    <location>
        <begin position="76"/>
        <end position="131"/>
    </location>
</feature>
<dbReference type="PRINTS" id="PR00633">
    <property type="entry name" value="RCCNDNSATION"/>
</dbReference>
<dbReference type="Proteomes" id="UP000076532">
    <property type="component" value="Unassembled WGS sequence"/>
</dbReference>
<evidence type="ECO:0000313" key="4">
    <source>
        <dbReference type="Proteomes" id="UP000076532"/>
    </source>
</evidence>
<dbReference type="InterPro" id="IPR051553">
    <property type="entry name" value="Ran_GTPase-activating"/>
</dbReference>
<dbReference type="STRING" id="436010.A0A165YT80"/>
<name>A0A165YT80_9AGAM</name>
<dbReference type="GO" id="GO:0005085">
    <property type="term" value="F:guanyl-nucleotide exchange factor activity"/>
    <property type="evidence" value="ECO:0007669"/>
    <property type="project" value="TreeGrafter"/>
</dbReference>
<evidence type="ECO:0000256" key="1">
    <source>
        <dbReference type="PROSITE-ProRule" id="PRU00235"/>
    </source>
</evidence>
<dbReference type="PANTHER" id="PTHR45982">
    <property type="entry name" value="REGULATOR OF CHROMOSOME CONDENSATION"/>
    <property type="match status" value="1"/>
</dbReference>
<dbReference type="AlphaFoldDB" id="A0A165YT80"/>
<dbReference type="InterPro" id="IPR000408">
    <property type="entry name" value="Reg_chr_condens"/>
</dbReference>
<feature type="repeat" description="RCC1" evidence="1">
    <location>
        <begin position="132"/>
        <end position="187"/>
    </location>
</feature>
<evidence type="ECO:0000256" key="2">
    <source>
        <dbReference type="SAM" id="MobiDB-lite"/>
    </source>
</evidence>
<sequence length="588" mass="64385">MPSIFDIPVDILLDNLLPIIDIPDLLSLSSTNRFFAILGADETFWRRRLQDDFNFSGAGTARTSAWKTIYKGMRKPNIYTWGQKANGRLGLTSFPDTTLSDVPYPVRIQIPGARIVSLVAGGTSFHALDSRGNVWAWGTMDGETHGLRSDGYGSPHAKLTTPHKLSLPLPTKSLSCGRFHAACLDSEGKIWNLVNWGRPYRLVCDYITAAKSKPVQIDCGWRFSSMLNKAGDVFIWFPFDERPWRAVTEHEAANSAKILDINENEIPCATWDLHQDTFKLPPLPDLPSLSASAESEDTVNLVKIAGFDNCLIGLTNHGHVLLFDQLASETSAKAGQWTYLPRFSEPERLKEHPTFSNAGQHSCEVSETMQITHISAHFRTFFAYSTGHNSVVIMGDADTNASSTPNVIPELQNKGVISVVLGDYHFGALTEDGKLLTWGQYSQGALGLGDPASLEPGQPGGFSTDAHRQMALSRRRGSPPEVTVPTAVRFDHQLKGKRDMFCFAATASGWHMGALVIDLETNKEEDDDSESENQHMPGHFDTPPAPPASSRDVPLPGGHPSFAGLGFRVGFAGRGMMRGGPSHRGFGQ</sequence>
<dbReference type="Pfam" id="PF00415">
    <property type="entry name" value="RCC1"/>
    <property type="match status" value="1"/>
</dbReference>
<feature type="repeat" description="RCC1" evidence="1">
    <location>
        <begin position="381"/>
        <end position="432"/>
    </location>
</feature>
<dbReference type="InterPro" id="IPR036047">
    <property type="entry name" value="F-box-like_dom_sf"/>
</dbReference>
<dbReference type="SUPFAM" id="SSF81383">
    <property type="entry name" value="F-box domain"/>
    <property type="match status" value="1"/>
</dbReference>
<proteinExistence type="predicted"/>
<feature type="region of interest" description="Disordered" evidence="2">
    <location>
        <begin position="523"/>
        <end position="559"/>
    </location>
</feature>
<dbReference type="InterPro" id="IPR009091">
    <property type="entry name" value="RCC1/BLIP-II"/>
</dbReference>
<gene>
    <name evidence="3" type="ORF">FIBSPDRAFT_873119</name>
</gene>
<dbReference type="EMBL" id="KV417690">
    <property type="protein sequence ID" value="KZP09892.1"/>
    <property type="molecule type" value="Genomic_DNA"/>
</dbReference>
<reference evidence="3 4" key="1">
    <citation type="journal article" date="2016" name="Mol. Biol. Evol.">
        <title>Comparative Genomics of Early-Diverging Mushroom-Forming Fungi Provides Insights into the Origins of Lignocellulose Decay Capabilities.</title>
        <authorList>
            <person name="Nagy L.G."/>
            <person name="Riley R."/>
            <person name="Tritt A."/>
            <person name="Adam C."/>
            <person name="Daum C."/>
            <person name="Floudas D."/>
            <person name="Sun H."/>
            <person name="Yadav J.S."/>
            <person name="Pangilinan J."/>
            <person name="Larsson K.H."/>
            <person name="Matsuura K."/>
            <person name="Barry K."/>
            <person name="Labutti K."/>
            <person name="Kuo R."/>
            <person name="Ohm R.A."/>
            <person name="Bhattacharya S.S."/>
            <person name="Shirouzu T."/>
            <person name="Yoshinaga Y."/>
            <person name="Martin F.M."/>
            <person name="Grigoriev I.V."/>
            <person name="Hibbett D.S."/>
        </authorList>
    </citation>
    <scope>NUCLEOTIDE SEQUENCE [LARGE SCALE GENOMIC DNA]</scope>
    <source>
        <strain evidence="3 4">CBS 109695</strain>
    </source>
</reference>
<dbReference type="Pfam" id="PF13540">
    <property type="entry name" value="RCC1_2"/>
    <property type="match status" value="1"/>
</dbReference>
<dbReference type="PROSITE" id="PS50012">
    <property type="entry name" value="RCC1_3"/>
    <property type="match status" value="3"/>
</dbReference>
<dbReference type="GO" id="GO:0005737">
    <property type="term" value="C:cytoplasm"/>
    <property type="evidence" value="ECO:0007669"/>
    <property type="project" value="TreeGrafter"/>
</dbReference>
<evidence type="ECO:0000313" key="3">
    <source>
        <dbReference type="EMBL" id="KZP09892.1"/>
    </source>
</evidence>
<protein>
    <submittedName>
        <fullName evidence="3">RCC1/BLIP-II protein</fullName>
    </submittedName>
</protein>